<dbReference type="EMBL" id="LGKG01000001">
    <property type="protein sequence ID" value="KPC67045.1"/>
    <property type="molecule type" value="Genomic_DNA"/>
</dbReference>
<keyword evidence="3" id="KW-1185">Reference proteome</keyword>
<feature type="region of interest" description="Disordered" evidence="1">
    <location>
        <begin position="1"/>
        <end position="59"/>
    </location>
</feature>
<dbReference type="Proteomes" id="UP000037982">
    <property type="component" value="Unassembled WGS sequence"/>
</dbReference>
<organism evidence="2 3">
    <name type="scientific">Streptomyces chattanoogensis</name>
    <dbReference type="NCBI Taxonomy" id="66876"/>
    <lineage>
        <taxon>Bacteria</taxon>
        <taxon>Bacillati</taxon>
        <taxon>Actinomycetota</taxon>
        <taxon>Actinomycetes</taxon>
        <taxon>Kitasatosporales</taxon>
        <taxon>Streptomycetaceae</taxon>
        <taxon>Streptomyces</taxon>
    </lineage>
</organism>
<evidence type="ECO:0000313" key="3">
    <source>
        <dbReference type="Proteomes" id="UP000037982"/>
    </source>
</evidence>
<proteinExistence type="predicted"/>
<evidence type="ECO:0000313" key="2">
    <source>
        <dbReference type="EMBL" id="KPC67045.1"/>
    </source>
</evidence>
<dbReference type="AlphaFoldDB" id="A0A0N0Y0C7"/>
<sequence length="59" mass="7064">MTHRPADRVEYRDDKTGEMQQGKIMRAEGSGQKARYTIQNERTNQLEEIQERQIERDLQ</sequence>
<evidence type="ECO:0000256" key="1">
    <source>
        <dbReference type="SAM" id="MobiDB-lite"/>
    </source>
</evidence>
<reference evidence="3" key="1">
    <citation type="submission" date="2015-07" db="EMBL/GenBank/DDBJ databases">
        <authorList>
            <person name="Ju K.-S."/>
            <person name="Doroghazi J.R."/>
            <person name="Metcalf W.W."/>
        </authorList>
    </citation>
    <scope>NUCLEOTIDE SEQUENCE [LARGE SCALE GENOMIC DNA]</scope>
    <source>
        <strain evidence="3">NRRL ISP-5002</strain>
    </source>
</reference>
<accession>A0A0N0Y0C7</accession>
<feature type="compositionally biased region" description="Basic and acidic residues" evidence="1">
    <location>
        <begin position="1"/>
        <end position="17"/>
    </location>
</feature>
<dbReference type="PATRIC" id="fig|66876.3.peg.511"/>
<gene>
    <name evidence="2" type="ORF">ADL29_02410</name>
</gene>
<name>A0A0N0Y0C7_9ACTN</name>
<feature type="compositionally biased region" description="Basic and acidic residues" evidence="1">
    <location>
        <begin position="49"/>
        <end position="59"/>
    </location>
</feature>
<protein>
    <submittedName>
        <fullName evidence="2">Uncharacterized protein</fullName>
    </submittedName>
</protein>
<dbReference type="RefSeq" id="WP_053922087.1">
    <property type="nucleotide sequence ID" value="NZ_LGKG01000001.1"/>
</dbReference>
<comment type="caution">
    <text evidence="2">The sequence shown here is derived from an EMBL/GenBank/DDBJ whole genome shotgun (WGS) entry which is preliminary data.</text>
</comment>